<dbReference type="RefSeq" id="WP_006191121.1">
    <property type="nucleotide sequence ID" value="NC_015437.1"/>
</dbReference>
<dbReference type="KEGG" id="ssg:Selsp_1794"/>
<dbReference type="GO" id="GO:0005737">
    <property type="term" value="C:cytoplasm"/>
    <property type="evidence" value="ECO:0007669"/>
    <property type="project" value="TreeGrafter"/>
</dbReference>
<feature type="domain" description="PSP1 C-terminal" evidence="2">
    <location>
        <begin position="60"/>
        <end position="145"/>
    </location>
</feature>
<evidence type="ECO:0000259" key="2">
    <source>
        <dbReference type="PROSITE" id="PS51411"/>
    </source>
</evidence>
<reference evidence="4 5" key="1">
    <citation type="submission" date="2009-09" db="EMBL/GenBank/DDBJ databases">
        <authorList>
            <person name="Weinstock G."/>
            <person name="Sodergren E."/>
            <person name="Clifton S."/>
            <person name="Fulton L."/>
            <person name="Fulton B."/>
            <person name="Courtney L."/>
            <person name="Fronick C."/>
            <person name="Harrison M."/>
            <person name="Strong C."/>
            <person name="Farmer C."/>
            <person name="Delahaunty K."/>
            <person name="Markovic C."/>
            <person name="Hall O."/>
            <person name="Minx P."/>
            <person name="Tomlinson C."/>
            <person name="Mitreva M."/>
            <person name="Nelson J."/>
            <person name="Hou S."/>
            <person name="Wollam A."/>
            <person name="Pepin K.H."/>
            <person name="Johnson M."/>
            <person name="Bhonagiri V."/>
            <person name="Nash W.E."/>
            <person name="Warren W."/>
            <person name="Chinwalla A."/>
            <person name="Mardis E.R."/>
            <person name="Wilson R.K."/>
        </authorList>
    </citation>
    <scope>NUCLEOTIDE SEQUENCE [LARGE SCALE GENOMIC DNA]</scope>
    <source>
        <strain evidence="4">ATCC 35185</strain>
        <strain evidence="5">ATCC 35185 / DSM 20758 / VPI D19B-28</strain>
    </source>
</reference>
<dbReference type="OrthoDB" id="9779344at2"/>
<dbReference type="EMBL" id="CP002637">
    <property type="protein sequence ID" value="AEC00749.1"/>
    <property type="molecule type" value="Genomic_DNA"/>
</dbReference>
<evidence type="ECO:0000313" key="3">
    <source>
        <dbReference type="EMBL" id="AEC00749.1"/>
    </source>
</evidence>
<feature type="coiled-coil region" evidence="1">
    <location>
        <begin position="64"/>
        <end position="91"/>
    </location>
</feature>
<dbReference type="InterPro" id="IPR007557">
    <property type="entry name" value="PSP1_C"/>
</dbReference>
<dbReference type="eggNOG" id="COG1774">
    <property type="taxonomic scope" value="Bacteria"/>
</dbReference>
<dbReference type="Proteomes" id="UP000003505">
    <property type="component" value="Unassembled WGS sequence"/>
</dbReference>
<dbReference type="NCBIfam" id="NF041131">
    <property type="entry name" value="RicT_YaaT_fam"/>
    <property type="match status" value="1"/>
</dbReference>
<dbReference type="Proteomes" id="UP000011124">
    <property type="component" value="Chromosome"/>
</dbReference>
<reference evidence="3 6" key="2">
    <citation type="submission" date="2011-04" db="EMBL/GenBank/DDBJ databases">
        <title>The complete genome of Selenomonas sputigena DSM 20758.</title>
        <authorList>
            <consortium name="US DOE Joint Genome Institute (JGI-PGF)"/>
            <person name="Lucas S."/>
            <person name="Copeland A."/>
            <person name="Lapidus A."/>
            <person name="Bruce D."/>
            <person name="Goodwin L."/>
            <person name="Pitluck S."/>
            <person name="Peters L."/>
            <person name="Kyrpides N."/>
            <person name="Mavromatis K."/>
            <person name="Ivanova N."/>
            <person name="Ovchinnikova G."/>
            <person name="Teshima H."/>
            <person name="Detter J.C."/>
            <person name="Tapia R."/>
            <person name="Han C."/>
            <person name="Land M."/>
            <person name="Hauser L."/>
            <person name="Markowitz V."/>
            <person name="Cheng J.-F."/>
            <person name="Hugenholtz P."/>
            <person name="Woyke T."/>
            <person name="Wu D."/>
            <person name="Gronow S."/>
            <person name="Wellnitz S."/>
            <person name="Schneider S."/>
            <person name="Klenk H.-P."/>
            <person name="Eisen J.A."/>
        </authorList>
    </citation>
    <scope>NUCLEOTIDE SEQUENCE [LARGE SCALE GENOMIC DNA]</scope>
    <source>
        <strain evidence="3">ATCC 35185</strain>
        <strain evidence="6">ATCC 35185 / DSM 20758 / VPI D19B-28</strain>
    </source>
</reference>
<proteinExistence type="predicted"/>
<dbReference type="PANTHER" id="PTHR43830">
    <property type="entry name" value="PROTEIN PSP1"/>
    <property type="match status" value="1"/>
</dbReference>
<evidence type="ECO:0000313" key="5">
    <source>
        <dbReference type="Proteomes" id="UP000003505"/>
    </source>
</evidence>
<name>C9LSD2_SELS3</name>
<protein>
    <submittedName>
        <fullName evidence="4">PSP1 C-terminal domain protein</fullName>
    </submittedName>
    <submittedName>
        <fullName evidence="3">PSP1 domain protein</fullName>
    </submittedName>
</protein>
<evidence type="ECO:0000313" key="6">
    <source>
        <dbReference type="Proteomes" id="UP000011124"/>
    </source>
</evidence>
<sequence length="274" mass="30905">MQTIVGVRFKKAGKIYYFSPGKYELELDDDVIVETVRGMECGRVVLGAREVEENGSQVLKTVQRKATEQDLRKVEENHRKEKEAFKVCEKKIKLHGLPMKLVDVECTFDLNKIIFYFTADGRIDFRELVKDLASVFRTRIELRQIGVRDEAKLMGGMGCCGRPLCCSMFLGDFEPVSIRMAKEQNLSLNPTKISGICGRLMCCLKYECSDYKKSCPKRRPKPPKQGSRVASAEGEGKVISINAQRRTATILLDSHKTLVAAWEDVVAVEKGDKA</sequence>
<dbReference type="InterPro" id="IPR047767">
    <property type="entry name" value="PSP1-like"/>
</dbReference>
<dbReference type="PROSITE" id="PS51411">
    <property type="entry name" value="PSP1_C"/>
    <property type="match status" value="1"/>
</dbReference>
<evidence type="ECO:0000256" key="1">
    <source>
        <dbReference type="SAM" id="Coils"/>
    </source>
</evidence>
<dbReference type="Pfam" id="PF04468">
    <property type="entry name" value="PSP1"/>
    <property type="match status" value="1"/>
</dbReference>
<dbReference type="STRING" id="546271.Selsp_1794"/>
<dbReference type="HOGENOM" id="CLU_033149_2_0_9"/>
<dbReference type="AlphaFoldDB" id="C9LSD2"/>
<accession>C9LSD2</accession>
<dbReference type="PANTHER" id="PTHR43830:SF3">
    <property type="entry name" value="PROTEIN PSP1"/>
    <property type="match status" value="1"/>
</dbReference>
<evidence type="ECO:0000313" key="4">
    <source>
        <dbReference type="EMBL" id="EEX78172.1"/>
    </source>
</evidence>
<keyword evidence="6" id="KW-1185">Reference proteome</keyword>
<organism evidence="4 5">
    <name type="scientific">Selenomonas sputigena (strain ATCC 35185 / DSM 20758 / CCUG 44933 / VPI D19B-28)</name>
    <dbReference type="NCBI Taxonomy" id="546271"/>
    <lineage>
        <taxon>Bacteria</taxon>
        <taxon>Bacillati</taxon>
        <taxon>Bacillota</taxon>
        <taxon>Negativicutes</taxon>
        <taxon>Selenomonadales</taxon>
        <taxon>Selenomonadaceae</taxon>
        <taxon>Selenomonas</taxon>
    </lineage>
</organism>
<dbReference type="EMBL" id="ACKP02000010">
    <property type="protein sequence ID" value="EEX78172.1"/>
    <property type="molecule type" value="Genomic_DNA"/>
</dbReference>
<keyword evidence="1" id="KW-0175">Coiled coil</keyword>
<gene>
    <name evidence="3" type="ordered locus">Selsp_1794</name>
    <name evidence="4" type="ORF">SELSPUOL_00356</name>
</gene>